<name>A0A7I9YLD3_MYCBU</name>
<dbReference type="Gene3D" id="2.60.110.10">
    <property type="entry name" value="Thaumatin"/>
    <property type="match status" value="1"/>
</dbReference>
<dbReference type="InterPro" id="IPR037176">
    <property type="entry name" value="Osmotin/thaumatin-like_sf"/>
</dbReference>
<sequence length="141" mass="15899">MAISKSWPSEAIRRRDVGRTGADKARQHLLSEFRILSQRDSLNDRATDHTAADAPGHLTKGGVNYPNMSFTLADAHNFQIPPEFQGGRIWMSIKEPLYIAVNATDTGYAGPDPINTLDPNYSTVYDWFELAYKTRTAKVWR</sequence>
<feature type="domain" description="GH64" evidence="1">
    <location>
        <begin position="1"/>
        <end position="141"/>
    </location>
</feature>
<keyword evidence="3" id="KW-1185">Reference proteome</keyword>
<comment type="caution">
    <text evidence="2">The sequence shown here is derived from an EMBL/GenBank/DDBJ whole genome shotgun (WGS) entry which is preliminary data.</text>
</comment>
<evidence type="ECO:0000259" key="1">
    <source>
        <dbReference type="PROSITE" id="PS52006"/>
    </source>
</evidence>
<dbReference type="InterPro" id="IPR032477">
    <property type="entry name" value="Glyco_hydro_64"/>
</dbReference>
<evidence type="ECO:0000313" key="2">
    <source>
        <dbReference type="EMBL" id="GFG89490.1"/>
    </source>
</evidence>
<accession>A0A7I9YLD3</accession>
<dbReference type="Pfam" id="PF16483">
    <property type="entry name" value="Glyco_hydro_64"/>
    <property type="match status" value="1"/>
</dbReference>
<evidence type="ECO:0000313" key="3">
    <source>
        <dbReference type="Proteomes" id="UP000465360"/>
    </source>
</evidence>
<dbReference type="PROSITE" id="PS52006">
    <property type="entry name" value="GH64"/>
    <property type="match status" value="1"/>
</dbReference>
<reference evidence="2 3" key="1">
    <citation type="journal article" date="2019" name="Emerg. Microbes Infect.">
        <title>Comprehensive subspecies identification of 175 nontuberculous mycobacteria species based on 7547 genomic profiles.</title>
        <authorList>
            <person name="Matsumoto Y."/>
            <person name="Kinjo T."/>
            <person name="Motooka D."/>
            <person name="Nabeya D."/>
            <person name="Jung N."/>
            <person name="Uechi K."/>
            <person name="Horii T."/>
            <person name="Iida T."/>
            <person name="Fujita J."/>
            <person name="Nakamura S."/>
        </authorList>
    </citation>
    <scope>NUCLEOTIDE SEQUENCE [LARGE SCALE GENOMIC DNA]</scope>
    <source>
        <strain evidence="2 3">JCM 30725</strain>
    </source>
</reference>
<proteinExistence type="predicted"/>
<protein>
    <recommendedName>
        <fullName evidence="1">GH64 domain-containing protein</fullName>
    </recommendedName>
</protein>
<dbReference type="Proteomes" id="UP000465360">
    <property type="component" value="Unassembled WGS sequence"/>
</dbReference>
<gene>
    <name evidence="2" type="ORF">MBOU_15320</name>
</gene>
<dbReference type="AlphaFoldDB" id="A0A7I9YLD3"/>
<dbReference type="EMBL" id="BLKZ01000001">
    <property type="protein sequence ID" value="GFG89490.1"/>
    <property type="molecule type" value="Genomic_DNA"/>
</dbReference>
<organism evidence="2 3">
    <name type="scientific">Mycobacterium bourgelatii</name>
    <dbReference type="NCBI Taxonomy" id="1273442"/>
    <lineage>
        <taxon>Bacteria</taxon>
        <taxon>Bacillati</taxon>
        <taxon>Actinomycetota</taxon>
        <taxon>Actinomycetes</taxon>
        <taxon>Mycobacteriales</taxon>
        <taxon>Mycobacteriaceae</taxon>
        <taxon>Mycobacterium</taxon>
    </lineage>
</organism>